<gene>
    <name evidence="2" type="ORF">FIV42_12810</name>
</gene>
<feature type="coiled-coil region" evidence="1">
    <location>
        <begin position="18"/>
        <end position="85"/>
    </location>
</feature>
<protein>
    <submittedName>
        <fullName evidence="2">Uncharacterized protein</fullName>
    </submittedName>
</protein>
<dbReference type="AlphaFoldDB" id="A0A4Y6PV19"/>
<evidence type="ECO:0000256" key="1">
    <source>
        <dbReference type="SAM" id="Coils"/>
    </source>
</evidence>
<organism evidence="2 3">
    <name type="scientific">Persicimonas caeni</name>
    <dbReference type="NCBI Taxonomy" id="2292766"/>
    <lineage>
        <taxon>Bacteria</taxon>
        <taxon>Deltaproteobacteria</taxon>
        <taxon>Bradymonadales</taxon>
        <taxon>Bradymonadaceae</taxon>
        <taxon>Persicimonas</taxon>
    </lineage>
</organism>
<accession>A0A5B8Y9R0</accession>
<name>A0A4Y6PV19_PERCE</name>
<accession>A0A4Y6PV19</accession>
<proteinExistence type="predicted"/>
<keyword evidence="3" id="KW-1185">Reference proteome</keyword>
<dbReference type="EMBL" id="CP041186">
    <property type="protein sequence ID" value="QDG51595.1"/>
    <property type="molecule type" value="Genomic_DNA"/>
</dbReference>
<evidence type="ECO:0000313" key="3">
    <source>
        <dbReference type="Proteomes" id="UP000315995"/>
    </source>
</evidence>
<keyword evidence="1" id="KW-0175">Coiled coil</keyword>
<dbReference type="RefSeq" id="WP_141198075.1">
    <property type="nucleotide sequence ID" value="NZ_CP041186.1"/>
</dbReference>
<sequence length="140" mass="16298">MPIDPVIHAHMTYLVQKEKKAREHADGLEDEIELWKKRVRLAEDKGMPDLADEARGRARQLIAERRELEDKLDLMATEKRMLVKESRRPSGEEVARAEALLERWKESGLVDPDEAVLEREFDEMEAEMALEEFKKEAKGD</sequence>
<reference evidence="2 3" key="1">
    <citation type="submission" date="2019-06" db="EMBL/GenBank/DDBJ databases">
        <title>Persicimonas caeni gen. nov., sp. nov., a predatory bacterium isolated from solar saltern.</title>
        <authorList>
            <person name="Wang S."/>
        </authorList>
    </citation>
    <scope>NUCLEOTIDE SEQUENCE [LARGE SCALE GENOMIC DNA]</scope>
    <source>
        <strain evidence="2 3">YN101</strain>
    </source>
</reference>
<evidence type="ECO:0000313" key="2">
    <source>
        <dbReference type="EMBL" id="QDG51595.1"/>
    </source>
</evidence>
<dbReference type="Proteomes" id="UP000315995">
    <property type="component" value="Chromosome"/>
</dbReference>